<name>A0AAN9G146_9CAEN</name>
<dbReference type="PANTHER" id="PTHR19143:SF458">
    <property type="entry name" value="FIBRINOGEN C-TERMINAL DOMAIN-CONTAINING PROTEIN-RELATED"/>
    <property type="match status" value="1"/>
</dbReference>
<dbReference type="AlphaFoldDB" id="A0AAN9G146"/>
<sequence>MMALLILLAAGWKLGGATAIQSQMFTDVGLDDKAFTEDVVFESSAISKTHCALMCNQQDSCMAFTLDNKVCRGYAAVMTSRSNSRPAVGARSFFKGNNQLTRDSKNKKNCKEETKRGEVTIYPDNFTPLQVYCDQDTDGGGWTVFQRRQDASVDFFRNWTSYQNFFGELTGNFWLGKAIVL</sequence>
<proteinExistence type="predicted"/>
<gene>
    <name evidence="3" type="ORF">V1264_010770</name>
</gene>
<protein>
    <recommendedName>
        <fullName evidence="2">Fibrinogen C-terminal domain-containing protein</fullName>
    </recommendedName>
</protein>
<feature type="signal peptide" evidence="1">
    <location>
        <begin position="1"/>
        <end position="19"/>
    </location>
</feature>
<feature type="domain" description="Fibrinogen C-terminal" evidence="2">
    <location>
        <begin position="101"/>
        <end position="181"/>
    </location>
</feature>
<organism evidence="3 4">
    <name type="scientific">Littorina saxatilis</name>
    <dbReference type="NCBI Taxonomy" id="31220"/>
    <lineage>
        <taxon>Eukaryota</taxon>
        <taxon>Metazoa</taxon>
        <taxon>Spiralia</taxon>
        <taxon>Lophotrochozoa</taxon>
        <taxon>Mollusca</taxon>
        <taxon>Gastropoda</taxon>
        <taxon>Caenogastropoda</taxon>
        <taxon>Littorinimorpha</taxon>
        <taxon>Littorinoidea</taxon>
        <taxon>Littorinidae</taxon>
        <taxon>Littorina</taxon>
    </lineage>
</organism>
<dbReference type="PROSITE" id="PS51406">
    <property type="entry name" value="FIBRINOGEN_C_2"/>
    <property type="match status" value="1"/>
</dbReference>
<comment type="caution">
    <text evidence="3">The sequence shown here is derived from an EMBL/GenBank/DDBJ whole genome shotgun (WGS) entry which is preliminary data.</text>
</comment>
<dbReference type="InterPro" id="IPR036056">
    <property type="entry name" value="Fibrinogen-like_C"/>
</dbReference>
<keyword evidence="4" id="KW-1185">Reference proteome</keyword>
<dbReference type="NCBIfam" id="NF040941">
    <property type="entry name" value="GGGWT_bact"/>
    <property type="match status" value="1"/>
</dbReference>
<dbReference type="Proteomes" id="UP001374579">
    <property type="component" value="Unassembled WGS sequence"/>
</dbReference>
<dbReference type="EMBL" id="JBAMIC010000024">
    <property type="protein sequence ID" value="KAK7091054.1"/>
    <property type="molecule type" value="Genomic_DNA"/>
</dbReference>
<dbReference type="GO" id="GO:0005615">
    <property type="term" value="C:extracellular space"/>
    <property type="evidence" value="ECO:0007669"/>
    <property type="project" value="TreeGrafter"/>
</dbReference>
<dbReference type="SUPFAM" id="SSF57414">
    <property type="entry name" value="Hairpin loop containing domain-like"/>
    <property type="match status" value="1"/>
</dbReference>
<dbReference type="Gene3D" id="3.90.215.10">
    <property type="entry name" value="Gamma Fibrinogen, chain A, domain 1"/>
    <property type="match status" value="1"/>
</dbReference>
<dbReference type="PANTHER" id="PTHR19143">
    <property type="entry name" value="FIBRINOGEN/TENASCIN/ANGIOPOEITIN"/>
    <property type="match status" value="1"/>
</dbReference>
<dbReference type="InterPro" id="IPR014716">
    <property type="entry name" value="Fibrinogen_a/b/g_C_1"/>
</dbReference>
<dbReference type="InterPro" id="IPR050373">
    <property type="entry name" value="Fibrinogen_C-term_domain"/>
</dbReference>
<evidence type="ECO:0000256" key="1">
    <source>
        <dbReference type="SAM" id="SignalP"/>
    </source>
</evidence>
<dbReference type="Pfam" id="PF00147">
    <property type="entry name" value="Fibrinogen_C"/>
    <property type="match status" value="1"/>
</dbReference>
<dbReference type="InterPro" id="IPR002181">
    <property type="entry name" value="Fibrinogen_a/b/g_C_dom"/>
</dbReference>
<accession>A0AAN9G146</accession>
<evidence type="ECO:0000313" key="3">
    <source>
        <dbReference type="EMBL" id="KAK7091054.1"/>
    </source>
</evidence>
<evidence type="ECO:0000259" key="2">
    <source>
        <dbReference type="PROSITE" id="PS51406"/>
    </source>
</evidence>
<keyword evidence="1" id="KW-0732">Signal</keyword>
<feature type="chain" id="PRO_5042867215" description="Fibrinogen C-terminal domain-containing protein" evidence="1">
    <location>
        <begin position="20"/>
        <end position="181"/>
    </location>
</feature>
<dbReference type="SMART" id="SM00186">
    <property type="entry name" value="FBG"/>
    <property type="match status" value="1"/>
</dbReference>
<reference evidence="3 4" key="1">
    <citation type="submission" date="2024-02" db="EMBL/GenBank/DDBJ databases">
        <title>Chromosome-scale genome assembly of the rough periwinkle Littorina saxatilis.</title>
        <authorList>
            <person name="De Jode A."/>
            <person name="Faria R."/>
            <person name="Formenti G."/>
            <person name="Sims Y."/>
            <person name="Smith T.P."/>
            <person name="Tracey A."/>
            <person name="Wood J.M.D."/>
            <person name="Zagrodzka Z.B."/>
            <person name="Johannesson K."/>
            <person name="Butlin R.K."/>
            <person name="Leder E.H."/>
        </authorList>
    </citation>
    <scope>NUCLEOTIDE SEQUENCE [LARGE SCALE GENOMIC DNA]</scope>
    <source>
        <strain evidence="3">Snail1</strain>
        <tissue evidence="3">Muscle</tissue>
    </source>
</reference>
<dbReference type="SUPFAM" id="SSF56496">
    <property type="entry name" value="Fibrinogen C-terminal domain-like"/>
    <property type="match status" value="1"/>
</dbReference>
<evidence type="ECO:0000313" key="4">
    <source>
        <dbReference type="Proteomes" id="UP001374579"/>
    </source>
</evidence>